<proteinExistence type="inferred from homology"/>
<dbReference type="InterPro" id="IPR051159">
    <property type="entry name" value="Hexapeptide_acetyltransf"/>
</dbReference>
<protein>
    <submittedName>
        <fullName evidence="4">Bacterial transferase hexapeptide repeat protein</fullName>
    </submittedName>
</protein>
<accession>E7N3A8</accession>
<evidence type="ECO:0000313" key="4">
    <source>
        <dbReference type="EMBL" id="EFW29383.1"/>
    </source>
</evidence>
<evidence type="ECO:0000256" key="1">
    <source>
        <dbReference type="ARBA" id="ARBA00007274"/>
    </source>
</evidence>
<dbReference type="GO" id="GO:0005829">
    <property type="term" value="C:cytosol"/>
    <property type="evidence" value="ECO:0007669"/>
    <property type="project" value="TreeGrafter"/>
</dbReference>
<dbReference type="GO" id="GO:0008374">
    <property type="term" value="F:O-acyltransferase activity"/>
    <property type="evidence" value="ECO:0007669"/>
    <property type="project" value="TreeGrafter"/>
</dbReference>
<dbReference type="PANTHER" id="PTHR23416:SF23">
    <property type="entry name" value="ACETYLTRANSFERASE C18B11.09C-RELATED"/>
    <property type="match status" value="1"/>
</dbReference>
<keyword evidence="5" id="KW-1185">Reference proteome</keyword>
<dbReference type="EMBL" id="AECV01000025">
    <property type="protein sequence ID" value="EFW29383.1"/>
    <property type="molecule type" value="Genomic_DNA"/>
</dbReference>
<organism evidence="4 5">
    <name type="scientific">Selenomonas artemidis F0399</name>
    <dbReference type="NCBI Taxonomy" id="749551"/>
    <lineage>
        <taxon>Bacteria</taxon>
        <taxon>Bacillati</taxon>
        <taxon>Bacillota</taxon>
        <taxon>Negativicutes</taxon>
        <taxon>Selenomonadales</taxon>
        <taxon>Selenomonadaceae</taxon>
        <taxon>Selenomonas</taxon>
    </lineage>
</organism>
<evidence type="ECO:0000256" key="3">
    <source>
        <dbReference type="ARBA" id="ARBA00022737"/>
    </source>
</evidence>
<gene>
    <name evidence="4" type="ORF">HMPREF9555_01483</name>
</gene>
<reference evidence="4 5" key="1">
    <citation type="submission" date="2010-08" db="EMBL/GenBank/DDBJ databases">
        <authorList>
            <person name="Weinstock G."/>
            <person name="Sodergren E."/>
            <person name="Clifton S."/>
            <person name="Fulton L."/>
            <person name="Fulton B."/>
            <person name="Courtney L."/>
            <person name="Fronick C."/>
            <person name="Harrison M."/>
            <person name="Strong C."/>
            <person name="Farmer C."/>
            <person name="Delahaunty K."/>
            <person name="Markovic C."/>
            <person name="Hall O."/>
            <person name="Minx P."/>
            <person name="Tomlinson C."/>
            <person name="Mitreva M."/>
            <person name="Hou S."/>
            <person name="Chen J."/>
            <person name="Wollam A."/>
            <person name="Pepin K.H."/>
            <person name="Johnson M."/>
            <person name="Bhonagiri V."/>
            <person name="Zhang X."/>
            <person name="Suruliraj S."/>
            <person name="Warren W."/>
            <person name="Chinwalla A."/>
            <person name="Mardis E.R."/>
            <person name="Wilson R.K."/>
        </authorList>
    </citation>
    <scope>NUCLEOTIDE SEQUENCE [LARGE SCALE GENOMIC DNA]</scope>
    <source>
        <strain evidence="4 5">F0399</strain>
    </source>
</reference>
<keyword evidence="2 4" id="KW-0808">Transferase</keyword>
<dbReference type="InterPro" id="IPR001451">
    <property type="entry name" value="Hexapep"/>
</dbReference>
<keyword evidence="3" id="KW-0677">Repeat</keyword>
<dbReference type="CDD" id="cd04647">
    <property type="entry name" value="LbH_MAT_like"/>
    <property type="match status" value="1"/>
</dbReference>
<evidence type="ECO:0000313" key="5">
    <source>
        <dbReference type="Proteomes" id="UP000004633"/>
    </source>
</evidence>
<evidence type="ECO:0000256" key="2">
    <source>
        <dbReference type="ARBA" id="ARBA00022679"/>
    </source>
</evidence>
<comment type="caution">
    <text evidence="4">The sequence shown here is derived from an EMBL/GenBank/DDBJ whole genome shotgun (WGS) entry which is preliminary data.</text>
</comment>
<name>E7N3A8_9FIRM</name>
<dbReference type="PANTHER" id="PTHR23416">
    <property type="entry name" value="SIALIC ACID SYNTHASE-RELATED"/>
    <property type="match status" value="1"/>
</dbReference>
<dbReference type="Pfam" id="PF00132">
    <property type="entry name" value="Hexapep"/>
    <property type="match status" value="1"/>
</dbReference>
<dbReference type="Proteomes" id="UP000004633">
    <property type="component" value="Unassembled WGS sequence"/>
</dbReference>
<dbReference type="InterPro" id="IPR018357">
    <property type="entry name" value="Hexapep_transf_CS"/>
</dbReference>
<dbReference type="AlphaFoldDB" id="E7N3A8"/>
<dbReference type="SUPFAM" id="SSF51161">
    <property type="entry name" value="Trimeric LpxA-like enzymes"/>
    <property type="match status" value="1"/>
</dbReference>
<dbReference type="Pfam" id="PF14602">
    <property type="entry name" value="Hexapep_2"/>
    <property type="match status" value="1"/>
</dbReference>
<dbReference type="InterPro" id="IPR011004">
    <property type="entry name" value="Trimer_LpxA-like_sf"/>
</dbReference>
<comment type="similarity">
    <text evidence="1">Belongs to the transferase hexapeptide repeat family.</text>
</comment>
<dbReference type="Gene3D" id="2.160.10.10">
    <property type="entry name" value="Hexapeptide repeat proteins"/>
    <property type="match status" value="1"/>
</dbReference>
<dbReference type="HOGENOM" id="CLU_051638_7_5_9"/>
<sequence>MGKDSLFMDSARLDCRFDTGKQRISIGHDSILGCTFVFESEQGFVSIGDRSFVNGGTSLISRSKIEIGDDVTIAWGVCVYDHDSHSLDWRARVEDLRCLREDLRAGRDSLASKDWSVICTKPIRICDKAWVGMNAIILKGVTIGEGAVVAAGAVVTKDVPPWTVAAGNPALVVKCIDHEQ</sequence>
<dbReference type="PROSITE" id="PS00101">
    <property type="entry name" value="HEXAPEP_TRANSFERASES"/>
    <property type="match status" value="1"/>
</dbReference>
<dbReference type="STRING" id="749551.HMPREF9555_01483"/>